<gene>
    <name evidence="2" type="ORF">GLOIN_2v1733413</name>
</gene>
<evidence type="ECO:0000313" key="3">
    <source>
        <dbReference type="Proteomes" id="UP000018888"/>
    </source>
</evidence>
<organism evidence="2 3">
    <name type="scientific">Rhizophagus irregularis (strain DAOM 181602 / DAOM 197198 / MUCL 43194)</name>
    <name type="common">Arbuscular mycorrhizal fungus</name>
    <name type="synonym">Glomus intraradices</name>
    <dbReference type="NCBI Taxonomy" id="747089"/>
    <lineage>
        <taxon>Eukaryota</taxon>
        <taxon>Fungi</taxon>
        <taxon>Fungi incertae sedis</taxon>
        <taxon>Mucoromycota</taxon>
        <taxon>Glomeromycotina</taxon>
        <taxon>Glomeromycetes</taxon>
        <taxon>Glomerales</taxon>
        <taxon>Glomeraceae</taxon>
        <taxon>Rhizophagus</taxon>
    </lineage>
</organism>
<feature type="transmembrane region" description="Helical" evidence="1">
    <location>
        <begin position="38"/>
        <end position="56"/>
    </location>
</feature>
<feature type="transmembrane region" description="Helical" evidence="1">
    <location>
        <begin position="12"/>
        <end position="31"/>
    </location>
</feature>
<keyword evidence="1" id="KW-1133">Transmembrane helix</keyword>
<comment type="caution">
    <text evidence="2">The sequence shown here is derived from an EMBL/GenBank/DDBJ whole genome shotgun (WGS) entry which is preliminary data.</text>
</comment>
<proteinExistence type="predicted"/>
<keyword evidence="1" id="KW-0472">Membrane</keyword>
<reference evidence="2 3" key="1">
    <citation type="journal article" date="2013" name="Proc. Natl. Acad. Sci. U.S.A.">
        <title>Genome of an arbuscular mycorrhizal fungus provides insight into the oldest plant symbiosis.</title>
        <authorList>
            <person name="Tisserant E."/>
            <person name="Malbreil M."/>
            <person name="Kuo A."/>
            <person name="Kohler A."/>
            <person name="Symeonidi A."/>
            <person name="Balestrini R."/>
            <person name="Charron P."/>
            <person name="Duensing N."/>
            <person name="Frei Dit Frey N."/>
            <person name="Gianinazzi-Pearson V."/>
            <person name="Gilbert L.B."/>
            <person name="Handa Y."/>
            <person name="Herr J.R."/>
            <person name="Hijri M."/>
            <person name="Koul R."/>
            <person name="Kawaguchi M."/>
            <person name="Krajinski F."/>
            <person name="Lammers P.J."/>
            <person name="Masclaux F.G."/>
            <person name="Murat C."/>
            <person name="Morin E."/>
            <person name="Ndikumana S."/>
            <person name="Pagni M."/>
            <person name="Petitpierre D."/>
            <person name="Requena N."/>
            <person name="Rosikiewicz P."/>
            <person name="Riley R."/>
            <person name="Saito K."/>
            <person name="San Clemente H."/>
            <person name="Shapiro H."/>
            <person name="van Tuinen D."/>
            <person name="Becard G."/>
            <person name="Bonfante P."/>
            <person name="Paszkowski U."/>
            <person name="Shachar-Hill Y.Y."/>
            <person name="Tuskan G.A."/>
            <person name="Young P.W."/>
            <person name="Sanders I.R."/>
            <person name="Henrissat B."/>
            <person name="Rensing S.A."/>
            <person name="Grigoriev I.V."/>
            <person name="Corradi N."/>
            <person name="Roux C."/>
            <person name="Martin F."/>
        </authorList>
    </citation>
    <scope>NUCLEOTIDE SEQUENCE [LARGE SCALE GENOMIC DNA]</scope>
    <source>
        <strain evidence="2 3">DAOM 197198</strain>
    </source>
</reference>
<accession>A0A2P4NYB6</accession>
<name>A0A2P4NYB6_RHIID</name>
<keyword evidence="3" id="KW-1185">Reference proteome</keyword>
<feature type="non-terminal residue" evidence="2">
    <location>
        <position position="1"/>
    </location>
</feature>
<reference evidence="2 3" key="2">
    <citation type="journal article" date="2018" name="New Phytol.">
        <title>High intraspecific genome diversity in the model arbuscular mycorrhizal symbiont Rhizophagus irregularis.</title>
        <authorList>
            <person name="Chen E.C.H."/>
            <person name="Morin E."/>
            <person name="Beaudet D."/>
            <person name="Noel J."/>
            <person name="Yildirir G."/>
            <person name="Ndikumana S."/>
            <person name="Charron P."/>
            <person name="St-Onge C."/>
            <person name="Giorgi J."/>
            <person name="Kruger M."/>
            <person name="Marton T."/>
            <person name="Ropars J."/>
            <person name="Grigoriev I.V."/>
            <person name="Hainaut M."/>
            <person name="Henrissat B."/>
            <person name="Roux C."/>
            <person name="Martin F."/>
            <person name="Corradi N."/>
        </authorList>
    </citation>
    <scope>NUCLEOTIDE SEQUENCE [LARGE SCALE GENOMIC DNA]</scope>
    <source>
        <strain evidence="2 3">DAOM 197198</strain>
    </source>
</reference>
<dbReference type="AlphaFoldDB" id="A0A2P4NYB6"/>
<evidence type="ECO:0000256" key="1">
    <source>
        <dbReference type="SAM" id="Phobius"/>
    </source>
</evidence>
<evidence type="ECO:0000313" key="2">
    <source>
        <dbReference type="EMBL" id="POG58135.1"/>
    </source>
</evidence>
<dbReference type="EMBL" id="AUPC02000567">
    <property type="protein sequence ID" value="POG58135.1"/>
    <property type="molecule type" value="Genomic_DNA"/>
</dbReference>
<protein>
    <submittedName>
        <fullName evidence="2">Uncharacterized protein</fullName>
    </submittedName>
</protein>
<keyword evidence="1" id="KW-0812">Transmembrane</keyword>
<dbReference type="Proteomes" id="UP000018888">
    <property type="component" value="Unassembled WGS sequence"/>
</dbReference>
<sequence length="65" mass="7774">VLYLLLLFLYPSYIHCLFILVFFPFVILFGHEKIFQKNNVIIINILFIIILSYMSFNPTKNTIVF</sequence>